<keyword evidence="3" id="KW-1185">Reference proteome</keyword>
<reference evidence="2 3" key="1">
    <citation type="submission" date="2024-01" db="EMBL/GenBank/DDBJ databases">
        <title>Draft genome sequence of Gordonia sp. LSe1-13.</title>
        <authorList>
            <person name="Suphannarot A."/>
            <person name="Mingma R."/>
        </authorList>
    </citation>
    <scope>NUCLEOTIDE SEQUENCE [LARGE SCALE GENOMIC DNA]</scope>
    <source>
        <strain evidence="2 3">LSe1-13</strain>
    </source>
</reference>
<dbReference type="RefSeq" id="WP_330433591.1">
    <property type="nucleotide sequence ID" value="NZ_JAZDUF010000004.1"/>
</dbReference>
<proteinExistence type="predicted"/>
<comment type="caution">
    <text evidence="2">The sequence shown here is derived from an EMBL/GenBank/DDBJ whole genome shotgun (WGS) entry which is preliminary data.</text>
</comment>
<gene>
    <name evidence="2" type="ORF">VZC37_16215</name>
</gene>
<name>A0ABU7MFK0_9ACTN</name>
<sequence>MSEDMQGHGGPVSPPSTNERSVVVCGTAGGVGTSVISALLAEYRAATSLGGASWWVDAAGNDGDLHQRLRATGDEALLRTAAGTGLLPAPEAAITDVVVHAWRFGAVPVVDAGARPLTVLPELCEPELADVTPVLVVGPRPDLLNRSREVFSEWEHAGLLRRTIVVICCQVPTLNHQALTGMLTDAVTGAVSGVVGLDYEPVLGEGTSLDGAAQQRLTAGTWSALQQIAIRTQRSVSRG</sequence>
<feature type="region of interest" description="Disordered" evidence="1">
    <location>
        <begin position="1"/>
        <end position="20"/>
    </location>
</feature>
<evidence type="ECO:0000313" key="3">
    <source>
        <dbReference type="Proteomes" id="UP001347146"/>
    </source>
</evidence>
<dbReference type="Proteomes" id="UP001347146">
    <property type="component" value="Unassembled WGS sequence"/>
</dbReference>
<dbReference type="EMBL" id="JAZDUF010000004">
    <property type="protein sequence ID" value="MEE3851889.1"/>
    <property type="molecule type" value="Genomic_DNA"/>
</dbReference>
<organism evidence="2 3">
    <name type="scientific">Gordonia sesuvii</name>
    <dbReference type="NCBI Taxonomy" id="3116777"/>
    <lineage>
        <taxon>Bacteria</taxon>
        <taxon>Bacillati</taxon>
        <taxon>Actinomycetota</taxon>
        <taxon>Actinomycetes</taxon>
        <taxon>Mycobacteriales</taxon>
        <taxon>Gordoniaceae</taxon>
        <taxon>Gordonia</taxon>
    </lineage>
</organism>
<evidence type="ECO:0000313" key="2">
    <source>
        <dbReference type="EMBL" id="MEE3851889.1"/>
    </source>
</evidence>
<protein>
    <submittedName>
        <fullName evidence="2">Uncharacterized protein</fullName>
    </submittedName>
</protein>
<evidence type="ECO:0000256" key="1">
    <source>
        <dbReference type="SAM" id="MobiDB-lite"/>
    </source>
</evidence>
<accession>A0ABU7MFK0</accession>